<evidence type="ECO:0000256" key="10">
    <source>
        <dbReference type="ARBA" id="ARBA00023136"/>
    </source>
</evidence>
<evidence type="ECO:0000256" key="5">
    <source>
        <dbReference type="ARBA" id="ARBA00022692"/>
    </source>
</evidence>
<dbReference type="AlphaFoldDB" id="A0A0D6Q6G2"/>
<evidence type="ECO:0000256" key="11">
    <source>
        <dbReference type="RuleBase" id="RU362031"/>
    </source>
</evidence>
<evidence type="ECO:0000256" key="4">
    <source>
        <dbReference type="ARBA" id="ARBA00022670"/>
    </source>
</evidence>
<sequence length="369" mass="40136">MHDLIRTVLAFSLVLGVLVFIHELGHYLAARWRGVHVEVFSIGFGRPLLRWHDSVGTEWRLCPVPLGGYVRPHGFEGPEDATEEQKAAWQPGRTFHDKPVLSRAIVIMAGPVFNFLLAIVLFTGLFATSGQPHILNQVAQVMPGSAAASAGVEKGDVIVRVGDHTVRDVTDLQSFVSSQADAQTTLTVRRNGADQTLPVHIGVAQEHGGDRHGQIGVSFAAEMGKPQSLPHAFVSAIKETWHVSVQTLEGLWQMITGRHSTKDLGGPLRIAQMSGQVAQYGLPSLVSFMALLSINLGLINLFPVPILDGGRLVFYVFEAILGRPVSRRVQEISFQAGFALIAGLFLFSTFNDLSHFGLFQWLASRAGQG</sequence>
<comment type="caution">
    <text evidence="13">The sequence shown here is derived from an EMBL/GenBank/DDBJ whole genome shotgun (WGS) entry which is preliminary data.</text>
</comment>
<evidence type="ECO:0000256" key="1">
    <source>
        <dbReference type="ARBA" id="ARBA00001947"/>
    </source>
</evidence>
<evidence type="ECO:0000256" key="8">
    <source>
        <dbReference type="ARBA" id="ARBA00022989"/>
    </source>
</evidence>
<comment type="similarity">
    <text evidence="3 11">Belongs to the peptidase M50B family.</text>
</comment>
<accession>A0A0D6Q6G2</accession>
<keyword evidence="5 11" id="KW-0812">Transmembrane</keyword>
<dbReference type="Pfam" id="PF02163">
    <property type="entry name" value="Peptidase_M50"/>
    <property type="match status" value="1"/>
</dbReference>
<dbReference type="InterPro" id="IPR036034">
    <property type="entry name" value="PDZ_sf"/>
</dbReference>
<evidence type="ECO:0000256" key="3">
    <source>
        <dbReference type="ARBA" id="ARBA00007931"/>
    </source>
</evidence>
<dbReference type="PANTHER" id="PTHR42837:SF2">
    <property type="entry name" value="MEMBRANE METALLOPROTEASE ARASP2, CHLOROPLASTIC-RELATED"/>
    <property type="match status" value="1"/>
</dbReference>
<dbReference type="GO" id="GO:0016020">
    <property type="term" value="C:membrane"/>
    <property type="evidence" value="ECO:0007669"/>
    <property type="project" value="UniProtKB-SubCell"/>
</dbReference>
<evidence type="ECO:0000313" key="13">
    <source>
        <dbReference type="EMBL" id="GAN98336.1"/>
    </source>
</evidence>
<dbReference type="EC" id="3.4.24.-" evidence="11"/>
<dbReference type="GO" id="GO:0004222">
    <property type="term" value="F:metalloendopeptidase activity"/>
    <property type="evidence" value="ECO:0007669"/>
    <property type="project" value="InterPro"/>
</dbReference>
<keyword evidence="4" id="KW-0645">Protease</keyword>
<dbReference type="Pfam" id="PF17820">
    <property type="entry name" value="PDZ_6"/>
    <property type="match status" value="1"/>
</dbReference>
<keyword evidence="7 11" id="KW-0862">Zinc</keyword>
<dbReference type="EMBL" id="BANJ01000003">
    <property type="protein sequence ID" value="GAN98336.1"/>
    <property type="molecule type" value="Genomic_DNA"/>
</dbReference>
<dbReference type="SUPFAM" id="SSF50156">
    <property type="entry name" value="PDZ domain-like"/>
    <property type="match status" value="1"/>
</dbReference>
<feature type="transmembrane region" description="Helical" evidence="11">
    <location>
        <begin position="332"/>
        <end position="350"/>
    </location>
</feature>
<dbReference type="PROSITE" id="PS50106">
    <property type="entry name" value="PDZ"/>
    <property type="match status" value="1"/>
</dbReference>
<evidence type="ECO:0000256" key="6">
    <source>
        <dbReference type="ARBA" id="ARBA00022801"/>
    </source>
</evidence>
<evidence type="ECO:0000313" key="14">
    <source>
        <dbReference type="Proteomes" id="UP000032683"/>
    </source>
</evidence>
<dbReference type="CDD" id="cd23081">
    <property type="entry name" value="cpPDZ_EcRseP-like"/>
    <property type="match status" value="1"/>
</dbReference>
<dbReference type="GO" id="GO:0046872">
    <property type="term" value="F:metal ion binding"/>
    <property type="evidence" value="ECO:0007669"/>
    <property type="project" value="UniProtKB-KW"/>
</dbReference>
<keyword evidence="11" id="KW-0479">Metal-binding</keyword>
<dbReference type="NCBIfam" id="TIGR00054">
    <property type="entry name" value="RIP metalloprotease RseP"/>
    <property type="match status" value="1"/>
</dbReference>
<reference evidence="13 14" key="1">
    <citation type="submission" date="2012-11" db="EMBL/GenBank/DDBJ databases">
        <title>Whole genome sequence of Gluconacetobacter xylinus NBRC 13693.</title>
        <authorList>
            <person name="Azuma Y."/>
            <person name="Higashiura N."/>
            <person name="Hirakawa H."/>
            <person name="Matsushita K."/>
        </authorList>
    </citation>
    <scope>NUCLEOTIDE SEQUENCE [LARGE SCALE GENOMIC DNA]</scope>
    <source>
        <strain evidence="13 14">NBRC 13693</strain>
    </source>
</reference>
<organism evidence="13 14">
    <name type="scientific">Komagataeibacter xylinus NBRC 13693</name>
    <dbReference type="NCBI Taxonomy" id="1234668"/>
    <lineage>
        <taxon>Bacteria</taxon>
        <taxon>Pseudomonadati</taxon>
        <taxon>Pseudomonadota</taxon>
        <taxon>Alphaproteobacteria</taxon>
        <taxon>Acetobacterales</taxon>
        <taxon>Acetobacteraceae</taxon>
        <taxon>Komagataeibacter</taxon>
    </lineage>
</organism>
<keyword evidence="8 11" id="KW-1133">Transmembrane helix</keyword>
<keyword evidence="6 11" id="KW-0378">Hydrolase</keyword>
<keyword evidence="9 11" id="KW-0482">Metalloprotease</keyword>
<dbReference type="InterPro" id="IPR041489">
    <property type="entry name" value="PDZ_6"/>
</dbReference>
<name>A0A0D6Q6G2_KOMXY</name>
<dbReference type="CDD" id="cd06163">
    <property type="entry name" value="S2P-M50_PDZ_RseP-like"/>
    <property type="match status" value="1"/>
</dbReference>
<protein>
    <recommendedName>
        <fullName evidence="11">Zinc metalloprotease</fullName>
        <ecNumber evidence="11">3.4.24.-</ecNumber>
    </recommendedName>
</protein>
<evidence type="ECO:0000256" key="2">
    <source>
        <dbReference type="ARBA" id="ARBA00004141"/>
    </source>
</evidence>
<dbReference type="RefSeq" id="WP_048855333.1">
    <property type="nucleotide sequence ID" value="NZ_BANJ01000003.1"/>
</dbReference>
<comment type="cofactor">
    <cofactor evidence="1 11">
        <name>Zn(2+)</name>
        <dbReference type="ChEBI" id="CHEBI:29105"/>
    </cofactor>
</comment>
<dbReference type="SMART" id="SM00228">
    <property type="entry name" value="PDZ"/>
    <property type="match status" value="1"/>
</dbReference>
<keyword evidence="10 11" id="KW-0472">Membrane</keyword>
<comment type="subcellular location">
    <subcellularLocation>
        <location evidence="2">Membrane</location>
        <topology evidence="2">Multi-pass membrane protein</topology>
    </subcellularLocation>
</comment>
<dbReference type="InterPro" id="IPR001478">
    <property type="entry name" value="PDZ"/>
</dbReference>
<dbReference type="InterPro" id="IPR008915">
    <property type="entry name" value="Peptidase_M50"/>
</dbReference>
<dbReference type="InterPro" id="IPR004387">
    <property type="entry name" value="Pept_M50_Zn"/>
</dbReference>
<proteinExistence type="inferred from homology"/>
<dbReference type="PANTHER" id="PTHR42837">
    <property type="entry name" value="REGULATOR OF SIGMA-E PROTEASE RSEP"/>
    <property type="match status" value="1"/>
</dbReference>
<dbReference type="Gene3D" id="2.30.42.10">
    <property type="match status" value="1"/>
</dbReference>
<feature type="domain" description="PDZ" evidence="12">
    <location>
        <begin position="138"/>
        <end position="170"/>
    </location>
</feature>
<feature type="transmembrane region" description="Helical" evidence="11">
    <location>
        <begin position="280"/>
        <end position="302"/>
    </location>
</feature>
<feature type="transmembrane region" description="Helical" evidence="11">
    <location>
        <begin position="7"/>
        <end position="29"/>
    </location>
</feature>
<dbReference type="GO" id="GO:0006508">
    <property type="term" value="P:proteolysis"/>
    <property type="evidence" value="ECO:0007669"/>
    <property type="project" value="UniProtKB-KW"/>
</dbReference>
<dbReference type="Proteomes" id="UP000032683">
    <property type="component" value="Unassembled WGS sequence"/>
</dbReference>
<feature type="transmembrane region" description="Helical" evidence="11">
    <location>
        <begin position="104"/>
        <end position="127"/>
    </location>
</feature>
<evidence type="ECO:0000256" key="7">
    <source>
        <dbReference type="ARBA" id="ARBA00022833"/>
    </source>
</evidence>
<evidence type="ECO:0000256" key="9">
    <source>
        <dbReference type="ARBA" id="ARBA00023049"/>
    </source>
</evidence>
<gene>
    <name evidence="13" type="ORF">Gxy13693_003_011</name>
</gene>
<evidence type="ECO:0000259" key="12">
    <source>
        <dbReference type="PROSITE" id="PS50106"/>
    </source>
</evidence>